<keyword evidence="2 3" id="KW-0040">ANK repeat</keyword>
<dbReference type="InterPro" id="IPR036770">
    <property type="entry name" value="Ankyrin_rpt-contain_sf"/>
</dbReference>
<feature type="repeat" description="ANK" evidence="3">
    <location>
        <begin position="539"/>
        <end position="571"/>
    </location>
</feature>
<evidence type="ECO:0000256" key="2">
    <source>
        <dbReference type="ARBA" id="ARBA00023043"/>
    </source>
</evidence>
<dbReference type="Gene3D" id="1.25.40.20">
    <property type="entry name" value="Ankyrin repeat-containing domain"/>
    <property type="match status" value="3"/>
</dbReference>
<dbReference type="Proteomes" id="UP000800094">
    <property type="component" value="Unassembled WGS sequence"/>
</dbReference>
<protein>
    <submittedName>
        <fullName evidence="4">Ankyrin</fullName>
    </submittedName>
</protein>
<dbReference type="SUPFAM" id="SSF48403">
    <property type="entry name" value="Ankyrin repeat"/>
    <property type="match status" value="2"/>
</dbReference>
<dbReference type="OrthoDB" id="341259at2759"/>
<dbReference type="PANTHER" id="PTHR24198">
    <property type="entry name" value="ANKYRIN REPEAT AND PROTEIN KINASE DOMAIN-CONTAINING PROTEIN"/>
    <property type="match status" value="1"/>
</dbReference>
<organism evidence="4 5">
    <name type="scientific">Trematosphaeria pertusa</name>
    <dbReference type="NCBI Taxonomy" id="390896"/>
    <lineage>
        <taxon>Eukaryota</taxon>
        <taxon>Fungi</taxon>
        <taxon>Dikarya</taxon>
        <taxon>Ascomycota</taxon>
        <taxon>Pezizomycotina</taxon>
        <taxon>Dothideomycetes</taxon>
        <taxon>Pleosporomycetidae</taxon>
        <taxon>Pleosporales</taxon>
        <taxon>Massarineae</taxon>
        <taxon>Trematosphaeriaceae</taxon>
        <taxon>Trematosphaeria</taxon>
    </lineage>
</organism>
<dbReference type="AlphaFoldDB" id="A0A6A6IEP9"/>
<dbReference type="PANTHER" id="PTHR24198:SF165">
    <property type="entry name" value="ANKYRIN REPEAT-CONTAINING PROTEIN-RELATED"/>
    <property type="match status" value="1"/>
</dbReference>
<evidence type="ECO:0000313" key="5">
    <source>
        <dbReference type="Proteomes" id="UP000800094"/>
    </source>
</evidence>
<name>A0A6A6IEP9_9PLEO</name>
<accession>A0A6A6IEP9</accession>
<sequence length="682" mass="74392">MNPFLRTHDACLEHYLSGNRRAFMARFGSTLLEVEDSTVGFRDADLEQLSVERFTERLSSGIHDIDILYEHGNTSLTLVSKFGITDTTHLLLDKGASAALPDADGSTPLHWLFMYPPEDLQNIAFRLTNERDGFVFPGDIDDKIHVPSAINHVVPFASPINLDPQLPIQLSGTPLAFAVFVHCKKSVKALLQLGADPLLGLPVAGQEGQAGSALAVAFCLHMADILELLLEHLVTCGFPATALLRLLDGLQRTLPAANLQRALIHGCHMQSAAEATITVLLDYYRYAGREPQKWDILKPAAKNLHPLLCRAIVKAMDGGRAQGTLTEENLAELMFICMSGACRSGRDLTAAIEMLELAMRIGSSINYQYQGHAVDRTPLFMAIDRHDGDLLDWMLENTDVDVAVADKDGLTALHRIIKSGFSSTYDIRKLINKDQGLPNRRCLAGNAPIDLVTSDLQLEVFKALLPYSPTESRYKLLEAAIIADAPKLVTANLEALHMKTIPNLINMNTALSVAAQMASGEVAEILISFGANPKSATASGYSTIHEACLYGNIDVLDLCIKLEHDVNLESSQGTPLLIATTTLIENDERSTGARACADALLDAGANPSYMDSDKRTPLAFLLEAPMYVRTKHTALIKKLLEKGADPNEGRQSPLLEYSLTKAIREEDFELAEVNPLTPLAKA</sequence>
<evidence type="ECO:0000256" key="1">
    <source>
        <dbReference type="ARBA" id="ARBA00022737"/>
    </source>
</evidence>
<reference evidence="4" key="1">
    <citation type="journal article" date="2020" name="Stud. Mycol.">
        <title>101 Dothideomycetes genomes: a test case for predicting lifestyles and emergence of pathogens.</title>
        <authorList>
            <person name="Haridas S."/>
            <person name="Albert R."/>
            <person name="Binder M."/>
            <person name="Bloem J."/>
            <person name="Labutti K."/>
            <person name="Salamov A."/>
            <person name="Andreopoulos B."/>
            <person name="Baker S."/>
            <person name="Barry K."/>
            <person name="Bills G."/>
            <person name="Bluhm B."/>
            <person name="Cannon C."/>
            <person name="Castanera R."/>
            <person name="Culley D."/>
            <person name="Daum C."/>
            <person name="Ezra D."/>
            <person name="Gonzalez J."/>
            <person name="Henrissat B."/>
            <person name="Kuo A."/>
            <person name="Liang C."/>
            <person name="Lipzen A."/>
            <person name="Lutzoni F."/>
            <person name="Magnuson J."/>
            <person name="Mondo S."/>
            <person name="Nolan M."/>
            <person name="Ohm R."/>
            <person name="Pangilinan J."/>
            <person name="Park H.-J."/>
            <person name="Ramirez L."/>
            <person name="Alfaro M."/>
            <person name="Sun H."/>
            <person name="Tritt A."/>
            <person name="Yoshinaga Y."/>
            <person name="Zwiers L.-H."/>
            <person name="Turgeon B."/>
            <person name="Goodwin S."/>
            <person name="Spatafora J."/>
            <person name="Crous P."/>
            <person name="Grigoriev I."/>
        </authorList>
    </citation>
    <scope>NUCLEOTIDE SEQUENCE</scope>
    <source>
        <strain evidence="4">CBS 122368</strain>
    </source>
</reference>
<dbReference type="PROSITE" id="PS50088">
    <property type="entry name" value="ANK_REPEAT"/>
    <property type="match status" value="1"/>
</dbReference>
<dbReference type="SMART" id="SM00248">
    <property type="entry name" value="ANK"/>
    <property type="match status" value="8"/>
</dbReference>
<dbReference type="InterPro" id="IPR002110">
    <property type="entry name" value="Ankyrin_rpt"/>
</dbReference>
<evidence type="ECO:0000256" key="3">
    <source>
        <dbReference type="PROSITE-ProRule" id="PRU00023"/>
    </source>
</evidence>
<evidence type="ECO:0000313" key="4">
    <source>
        <dbReference type="EMBL" id="KAF2248891.1"/>
    </source>
</evidence>
<proteinExistence type="predicted"/>
<gene>
    <name evidence="4" type="ORF">BU26DRAFT_308571</name>
</gene>
<dbReference type="RefSeq" id="XP_033683895.1">
    <property type="nucleotide sequence ID" value="XM_033821882.1"/>
</dbReference>
<dbReference type="EMBL" id="ML987195">
    <property type="protein sequence ID" value="KAF2248891.1"/>
    <property type="molecule type" value="Genomic_DNA"/>
</dbReference>
<keyword evidence="1" id="KW-0677">Repeat</keyword>
<keyword evidence="5" id="KW-1185">Reference proteome</keyword>
<dbReference type="GeneID" id="54575212"/>